<evidence type="ECO:0000256" key="1">
    <source>
        <dbReference type="SAM" id="Phobius"/>
    </source>
</evidence>
<feature type="transmembrane region" description="Helical" evidence="1">
    <location>
        <begin position="123"/>
        <end position="140"/>
    </location>
</feature>
<feature type="transmembrane region" description="Helical" evidence="1">
    <location>
        <begin position="21"/>
        <end position="38"/>
    </location>
</feature>
<gene>
    <name evidence="2" type="ORF">ACA1_059480</name>
</gene>
<dbReference type="Proteomes" id="UP000011083">
    <property type="component" value="Unassembled WGS sequence"/>
</dbReference>
<keyword evidence="1" id="KW-0472">Membrane</keyword>
<dbReference type="KEGG" id="acan:ACA1_059480"/>
<feature type="transmembrane region" description="Helical" evidence="1">
    <location>
        <begin position="92"/>
        <end position="111"/>
    </location>
</feature>
<dbReference type="VEuPathDB" id="AmoebaDB:ACA1_059480"/>
<name>L8GYP6_ACACF</name>
<dbReference type="EMBL" id="KB007974">
    <property type="protein sequence ID" value="ELR17241.1"/>
    <property type="molecule type" value="Genomic_DNA"/>
</dbReference>
<evidence type="ECO:0000313" key="3">
    <source>
        <dbReference type="Proteomes" id="UP000011083"/>
    </source>
</evidence>
<keyword evidence="3" id="KW-1185">Reference proteome</keyword>
<sequence length="154" mass="16432">MAQQEYSIGGMITFPQLTASYGLISGVIGAASLINPHLCYDLVGQPSRWVPMLESSSGLYTLRLFGLQTVALAAVSLHAAFNIREPSKRQQLSNVLAALNLGNGLIAAWMYKEGILNPLGVSIHSGLSMALGLGFLVYGLREDRRTGAGEPARD</sequence>
<dbReference type="RefSeq" id="XP_004339254.1">
    <property type="nucleotide sequence ID" value="XM_004339206.1"/>
</dbReference>
<organism evidence="2 3">
    <name type="scientific">Acanthamoeba castellanii (strain ATCC 30010 / Neff)</name>
    <dbReference type="NCBI Taxonomy" id="1257118"/>
    <lineage>
        <taxon>Eukaryota</taxon>
        <taxon>Amoebozoa</taxon>
        <taxon>Discosea</taxon>
        <taxon>Longamoebia</taxon>
        <taxon>Centramoebida</taxon>
        <taxon>Acanthamoebidae</taxon>
        <taxon>Acanthamoeba</taxon>
    </lineage>
</organism>
<feature type="transmembrane region" description="Helical" evidence="1">
    <location>
        <begin position="58"/>
        <end position="80"/>
    </location>
</feature>
<evidence type="ECO:0000313" key="2">
    <source>
        <dbReference type="EMBL" id="ELR17241.1"/>
    </source>
</evidence>
<protein>
    <submittedName>
        <fullName evidence="2">Uncharacterized protein</fullName>
    </submittedName>
</protein>
<reference evidence="2 3" key="1">
    <citation type="journal article" date="2013" name="Genome Biol.">
        <title>Genome of Acanthamoeba castellanii highlights extensive lateral gene transfer and early evolution of tyrosine kinase signaling.</title>
        <authorList>
            <person name="Clarke M."/>
            <person name="Lohan A.J."/>
            <person name="Liu B."/>
            <person name="Lagkouvardos I."/>
            <person name="Roy S."/>
            <person name="Zafar N."/>
            <person name="Bertelli C."/>
            <person name="Schilde C."/>
            <person name="Kianianmomeni A."/>
            <person name="Burglin T.R."/>
            <person name="Frech C."/>
            <person name="Turcotte B."/>
            <person name="Kopec K.O."/>
            <person name="Synnott J.M."/>
            <person name="Choo C."/>
            <person name="Paponov I."/>
            <person name="Finkler A."/>
            <person name="Soon Heng Tan C."/>
            <person name="Hutchins A.P."/>
            <person name="Weinmeier T."/>
            <person name="Rattei T."/>
            <person name="Chu J.S."/>
            <person name="Gimenez G."/>
            <person name="Irimia M."/>
            <person name="Rigden D.J."/>
            <person name="Fitzpatrick D.A."/>
            <person name="Lorenzo-Morales J."/>
            <person name="Bateman A."/>
            <person name="Chiu C.H."/>
            <person name="Tang P."/>
            <person name="Hegemann P."/>
            <person name="Fromm H."/>
            <person name="Raoult D."/>
            <person name="Greub G."/>
            <person name="Miranda-Saavedra D."/>
            <person name="Chen N."/>
            <person name="Nash P."/>
            <person name="Ginger M.L."/>
            <person name="Horn M."/>
            <person name="Schaap P."/>
            <person name="Caler L."/>
            <person name="Loftus B."/>
        </authorList>
    </citation>
    <scope>NUCLEOTIDE SEQUENCE [LARGE SCALE GENOMIC DNA]</scope>
    <source>
        <strain evidence="2 3">Neff</strain>
    </source>
</reference>
<dbReference type="AlphaFoldDB" id="L8GYP6"/>
<keyword evidence="1" id="KW-0812">Transmembrane</keyword>
<keyword evidence="1" id="KW-1133">Transmembrane helix</keyword>
<proteinExistence type="predicted"/>
<accession>L8GYP6</accession>
<dbReference type="GeneID" id="14917837"/>